<dbReference type="Pfam" id="PF03958">
    <property type="entry name" value="Secretin_N"/>
    <property type="match status" value="5"/>
</dbReference>
<sequence>MRRWILSTLTLGLTLVSNPSAIRAQDASGPQLRKLSVPAAQTRSIATKLSLIYRDIPGVQISPDAHKDQLVVMAPEAAQRKIAAQVHSLLNSEEVQQASATGPVHVQLRNVTWREFEDDLKRLAGLPLPITTTRNGERASFQLSAPPLQGTTVEVDRRRNLVTVIGAQQNQPGWQKVINTLDVRSADQSKVTELLRLENAEPAPIQRAIRLLGELDARRVKPITAEAAFQNALFQQPAPAPNNAADDTAKTADVASDEKGGSGVIGDTQIQFVPELGTIIIRGAKRDVERVMEVIKEIEKQSDLTRPEIEVVNLQHADSNAVATLLKQLYDDVLSARQGEVSITALDSPNSLLLIGRAEAINGVRDLIAKVDMPVDDASRLRIFRLQHASASDAEETIRNFFVDRPGGGEDLRPGVGPRVRVLADYRTNSLIVSGAPRDMDEVTRLINDLDVQQISAQSEIRIFPLKNAVAEDLAPVIQAAINGDAEGAGTTEISKPSTTLSMVTVDAEGERLLDSGILAGAVITADPGANSLVVRAPASSMPLINELIRQLDKTPGIGSLVKVFTVENGDAVQLTTALTELFGADAATGGTTVGAGNRVGLPNATAASDSSLVPLRFSTDQRTNSIIASGSAEDLEVVESILLRLDGAGFSERITEVIWLRHQSSDNIATAIQTYVQQRTQGVNTIQQFQQGGLGPFDLPDRDLIVVSEPDSNTLLLSVSPRLYEDVRRLIDKLDRRPPMVLIKVLLAEVKLDDLFEIGGEVGLQDSLMFDRGVASGAIPGATPGSVPGFNYNGNSTPNVNSFGKEDLAGRGLTSFGVGAANGNLNYGGFVLSAASESVSLLLRTLQDSSRLQILSRPQIMTMDNTEGLVQVGRTIAQVTDVINNGVAGTQVVTTPLEIGLIMRVRPRVGADGLIIMDIDAERSDRDASRGTPVPTGDGSVLIQDILKTTAQSTVAAYSGQTVIFGGLIQKTRGNFSRRVPFLADIPILGYFFKYDQETESRSELLVILTPMLVTGEEDLDYVKATESSRMSWCLADVVEMHGDVGLSGGYGLWGPATGGTIYPDLQPTVDHFHHGSQHAIPANTIPTDAIILDEPMMIDSGASKLDSPMIYESNAFPEHSHEQPASSTGVPMPQPQQQAAPQTFAPQASARPSLGTPSDGQPLTLRSAPNGLDMPPVQFQSPPFGAFHEKTDSNHPTITGPVVNPYSQLGEEPSANQVSWLQTSTADKAVDFARFNGTRPQRLGSVADPRDTPIGQPDQLPIETATRVNPIPSISPKTWIR</sequence>
<evidence type="ECO:0000259" key="8">
    <source>
        <dbReference type="Pfam" id="PF03958"/>
    </source>
</evidence>
<comment type="subcellular location">
    <subcellularLocation>
        <location evidence="5">Cell outer membrane</location>
    </subcellularLocation>
    <subcellularLocation>
        <location evidence="1">Membrane</location>
    </subcellularLocation>
</comment>
<dbReference type="RefSeq" id="WP_146596898.1">
    <property type="nucleotide sequence ID" value="NZ_SJPT01000010.1"/>
</dbReference>
<dbReference type="PANTHER" id="PTHR30332:SF24">
    <property type="entry name" value="SECRETIN GSPD-RELATED"/>
    <property type="match status" value="1"/>
</dbReference>
<feature type="compositionally biased region" description="Low complexity" evidence="6">
    <location>
        <begin position="1137"/>
        <end position="1152"/>
    </location>
</feature>
<keyword evidence="2" id="KW-0732">Signal</keyword>
<dbReference type="Proteomes" id="UP000316304">
    <property type="component" value="Unassembled WGS sequence"/>
</dbReference>
<dbReference type="InterPro" id="IPR005644">
    <property type="entry name" value="NolW-like"/>
</dbReference>
<dbReference type="OrthoDB" id="9779724at2"/>
<dbReference type="InterPro" id="IPR001775">
    <property type="entry name" value="GspD/PilQ"/>
</dbReference>
<evidence type="ECO:0000313" key="10">
    <source>
        <dbReference type="Proteomes" id="UP000316304"/>
    </source>
</evidence>
<feature type="region of interest" description="Disordered" evidence="6">
    <location>
        <begin position="235"/>
        <end position="260"/>
    </location>
</feature>
<keyword evidence="10" id="KW-1185">Reference proteome</keyword>
<comment type="similarity">
    <text evidence="4">Belongs to the bacterial secretin family.</text>
</comment>
<feature type="domain" description="NolW-like" evidence="8">
    <location>
        <begin position="462"/>
        <end position="554"/>
    </location>
</feature>
<evidence type="ECO:0000259" key="7">
    <source>
        <dbReference type="Pfam" id="PF00263"/>
    </source>
</evidence>
<dbReference type="GO" id="GO:0009306">
    <property type="term" value="P:protein secretion"/>
    <property type="evidence" value="ECO:0007669"/>
    <property type="project" value="InterPro"/>
</dbReference>
<evidence type="ECO:0000256" key="4">
    <source>
        <dbReference type="RuleBase" id="RU004003"/>
    </source>
</evidence>
<accession>A0A5C6C154</accession>
<dbReference type="InterPro" id="IPR050810">
    <property type="entry name" value="Bact_Secretion_Sys_Channel"/>
</dbReference>
<keyword evidence="5" id="KW-0813">Transport</keyword>
<keyword evidence="3" id="KW-0472">Membrane</keyword>
<evidence type="ECO:0000256" key="3">
    <source>
        <dbReference type="ARBA" id="ARBA00023136"/>
    </source>
</evidence>
<comment type="caution">
    <text evidence="9">The sequence shown here is derived from an EMBL/GenBank/DDBJ whole genome shotgun (WGS) entry which is preliminary data.</text>
</comment>
<dbReference type="Pfam" id="PF00263">
    <property type="entry name" value="Secretin"/>
    <property type="match status" value="1"/>
</dbReference>
<feature type="domain" description="NolW-like" evidence="8">
    <location>
        <begin position="656"/>
        <end position="740"/>
    </location>
</feature>
<dbReference type="InterPro" id="IPR038591">
    <property type="entry name" value="NolW-like_sf"/>
</dbReference>
<dbReference type="Gene3D" id="3.30.1370.120">
    <property type="match status" value="5"/>
</dbReference>
<feature type="domain" description="NolW-like" evidence="8">
    <location>
        <begin position="310"/>
        <end position="375"/>
    </location>
</feature>
<reference evidence="9 10" key="1">
    <citation type="submission" date="2019-02" db="EMBL/GenBank/DDBJ databases">
        <title>Deep-cultivation of Planctomycetes and their phenomic and genomic characterization uncovers novel biology.</title>
        <authorList>
            <person name="Wiegand S."/>
            <person name="Jogler M."/>
            <person name="Boedeker C."/>
            <person name="Pinto D."/>
            <person name="Vollmers J."/>
            <person name="Rivas-Marin E."/>
            <person name="Kohn T."/>
            <person name="Peeters S.H."/>
            <person name="Heuer A."/>
            <person name="Rast P."/>
            <person name="Oberbeckmann S."/>
            <person name="Bunk B."/>
            <person name="Jeske O."/>
            <person name="Meyerdierks A."/>
            <person name="Storesund J.E."/>
            <person name="Kallscheuer N."/>
            <person name="Luecker S."/>
            <person name="Lage O.M."/>
            <person name="Pohl T."/>
            <person name="Merkel B.J."/>
            <person name="Hornburger P."/>
            <person name="Mueller R.-W."/>
            <person name="Bruemmer F."/>
            <person name="Labrenz M."/>
            <person name="Spormann A.M."/>
            <person name="Op Den Camp H."/>
            <person name="Overmann J."/>
            <person name="Amann R."/>
            <person name="Jetten M.S.M."/>
            <person name="Mascher T."/>
            <person name="Medema M.H."/>
            <person name="Devos D.P."/>
            <person name="Kaster A.-K."/>
            <person name="Ovreas L."/>
            <person name="Rohde M."/>
            <person name="Galperin M.Y."/>
            <person name="Jogler C."/>
        </authorList>
    </citation>
    <scope>NUCLEOTIDE SEQUENCE [LARGE SCALE GENOMIC DNA]</scope>
    <source>
        <strain evidence="9 10">Pla52o</strain>
    </source>
</reference>
<gene>
    <name evidence="9" type="primary">pulD_1</name>
    <name evidence="9" type="ORF">Pla52o_49220</name>
</gene>
<dbReference type="PRINTS" id="PR00811">
    <property type="entry name" value="BCTERIALGSPD"/>
</dbReference>
<feature type="region of interest" description="Disordered" evidence="6">
    <location>
        <begin position="1119"/>
        <end position="1187"/>
    </location>
</feature>
<dbReference type="PANTHER" id="PTHR30332">
    <property type="entry name" value="PROBABLE GENERAL SECRETION PATHWAY PROTEIN D"/>
    <property type="match status" value="1"/>
</dbReference>
<evidence type="ECO:0000256" key="5">
    <source>
        <dbReference type="RuleBase" id="RU004004"/>
    </source>
</evidence>
<evidence type="ECO:0000256" key="2">
    <source>
        <dbReference type="ARBA" id="ARBA00022729"/>
    </source>
</evidence>
<feature type="domain" description="NolW-like" evidence="8">
    <location>
        <begin position="382"/>
        <end position="454"/>
    </location>
</feature>
<organism evidence="9 10">
    <name type="scientific">Novipirellula galeiformis</name>
    <dbReference type="NCBI Taxonomy" id="2528004"/>
    <lineage>
        <taxon>Bacteria</taxon>
        <taxon>Pseudomonadati</taxon>
        <taxon>Planctomycetota</taxon>
        <taxon>Planctomycetia</taxon>
        <taxon>Pirellulales</taxon>
        <taxon>Pirellulaceae</taxon>
        <taxon>Novipirellula</taxon>
    </lineage>
</organism>
<proteinExistence type="inferred from homology"/>
<dbReference type="GO" id="GO:0009279">
    <property type="term" value="C:cell outer membrane"/>
    <property type="evidence" value="ECO:0007669"/>
    <property type="project" value="UniProtKB-SubCell"/>
</dbReference>
<feature type="region of interest" description="Disordered" evidence="6">
    <location>
        <begin position="1242"/>
        <end position="1262"/>
    </location>
</feature>
<dbReference type="GO" id="GO:0015627">
    <property type="term" value="C:type II protein secretion system complex"/>
    <property type="evidence" value="ECO:0007669"/>
    <property type="project" value="TreeGrafter"/>
</dbReference>
<feature type="compositionally biased region" description="Low complexity" evidence="6">
    <location>
        <begin position="235"/>
        <end position="254"/>
    </location>
</feature>
<evidence type="ECO:0000256" key="6">
    <source>
        <dbReference type="SAM" id="MobiDB-lite"/>
    </source>
</evidence>
<feature type="domain" description="NolW-like" evidence="8">
    <location>
        <begin position="562"/>
        <end position="648"/>
    </location>
</feature>
<evidence type="ECO:0000313" key="9">
    <source>
        <dbReference type="EMBL" id="TWU17707.1"/>
    </source>
</evidence>
<feature type="domain" description="Type II/III secretion system secretin-like" evidence="7">
    <location>
        <begin position="847"/>
        <end position="1015"/>
    </location>
</feature>
<name>A0A5C6C154_9BACT</name>
<evidence type="ECO:0000256" key="1">
    <source>
        <dbReference type="ARBA" id="ARBA00004370"/>
    </source>
</evidence>
<protein>
    <submittedName>
        <fullName evidence="9">Type II secretion system protein D</fullName>
    </submittedName>
</protein>
<dbReference type="InterPro" id="IPR004846">
    <property type="entry name" value="T2SS/T3SS_dom"/>
</dbReference>
<dbReference type="EMBL" id="SJPT01000010">
    <property type="protein sequence ID" value="TWU17707.1"/>
    <property type="molecule type" value="Genomic_DNA"/>
</dbReference>